<sequence length="588" mass="66083">MNLTGGRQFPATGCRRKPKRPIVSTLSSLRRPVTPHSKWKFFDEDDEGKLAGGGQFRRARVAVSARKLAAGLWQLRFAEVSAGGGGIGGFKCGPCDRVGSQLVSSLSHPKFSMEGTTKWEPRSSKVSHDVCRFYGRMMLLQDQNCASIPIVSALQAELLHARSQICELKAEERSSKKKVKRLLRQIEEERVSWQSREKEKILAVVDDLKDGLDRERKICKRMETLNTKLVNELANAKLSAMQIMQNYQEERRGRELMEEVCNELAKQIGEDKAEVDALKRESMKIREEVEEERRMLQMADVWREERVQMKLVDAKLALEDRYCQMNKLLTDLETFLQSRSSTLDVMDLRKAELILQAVKSMDAQDINEFSYIPQKSDDIFSMYEDLIKFEAQGDEIDPCVNYSPTRHASKIHASSTNNGASYKNSMLKHSNHAIDYNSGLEGEETRGRGRASGAEDQSSSYSVEGSTEAFVSRVFSQGKNVLESGTECDENAEHGSVSTEASEVCLLVEGNGNGRASGPEGGGLGLRCRDKAARRDASEAANPHITRGMKGYIEWPQGIQKQNLKPKLLGVRMESQKSQLRHILKHRT</sequence>
<proteinExistence type="predicted"/>
<dbReference type="Proteomes" id="UP000327013">
    <property type="component" value="Chromosome 1"/>
</dbReference>
<gene>
    <name evidence="3" type="ORF">FH972_000231</name>
</gene>
<dbReference type="PANTHER" id="PTHR31071:SF2">
    <property type="entry name" value="ACTIN CYTOSKELETON-REGULATORY COMPLEX PAN-LIKE PROTEIN"/>
    <property type="match status" value="1"/>
</dbReference>
<keyword evidence="4" id="KW-1185">Reference proteome</keyword>
<dbReference type="EMBL" id="CM017321">
    <property type="protein sequence ID" value="KAE7995437.1"/>
    <property type="molecule type" value="Genomic_DNA"/>
</dbReference>
<feature type="coiled-coil region" evidence="1">
    <location>
        <begin position="230"/>
        <end position="295"/>
    </location>
</feature>
<evidence type="ECO:0000313" key="3">
    <source>
        <dbReference type="EMBL" id="KAE7995437.1"/>
    </source>
</evidence>
<evidence type="ECO:0000256" key="1">
    <source>
        <dbReference type="SAM" id="Coils"/>
    </source>
</evidence>
<reference evidence="3 4" key="1">
    <citation type="submission" date="2019-06" db="EMBL/GenBank/DDBJ databases">
        <title>A chromosomal-level reference genome of Carpinus fangiana (Coryloideae, Betulaceae).</title>
        <authorList>
            <person name="Yang X."/>
            <person name="Wang Z."/>
            <person name="Zhang L."/>
            <person name="Hao G."/>
            <person name="Liu J."/>
            <person name="Yang Y."/>
        </authorList>
    </citation>
    <scope>NUCLEOTIDE SEQUENCE [LARGE SCALE GENOMIC DNA]</scope>
    <source>
        <strain evidence="3">Cfa_2016G</strain>
        <tissue evidence="3">Leaf</tissue>
    </source>
</reference>
<feature type="compositionally biased region" description="Polar residues" evidence="2">
    <location>
        <begin position="455"/>
        <end position="465"/>
    </location>
</feature>
<dbReference type="OrthoDB" id="1927957at2759"/>
<organism evidence="3 4">
    <name type="scientific">Carpinus fangiana</name>
    <dbReference type="NCBI Taxonomy" id="176857"/>
    <lineage>
        <taxon>Eukaryota</taxon>
        <taxon>Viridiplantae</taxon>
        <taxon>Streptophyta</taxon>
        <taxon>Embryophyta</taxon>
        <taxon>Tracheophyta</taxon>
        <taxon>Spermatophyta</taxon>
        <taxon>Magnoliopsida</taxon>
        <taxon>eudicotyledons</taxon>
        <taxon>Gunneridae</taxon>
        <taxon>Pentapetalae</taxon>
        <taxon>rosids</taxon>
        <taxon>fabids</taxon>
        <taxon>Fagales</taxon>
        <taxon>Betulaceae</taxon>
        <taxon>Carpinus</taxon>
    </lineage>
</organism>
<name>A0A5N6Q870_9ROSI</name>
<protein>
    <submittedName>
        <fullName evidence="3">Uncharacterized protein</fullName>
    </submittedName>
</protein>
<dbReference type="AlphaFoldDB" id="A0A5N6Q870"/>
<feature type="region of interest" description="Disordered" evidence="2">
    <location>
        <begin position="437"/>
        <end position="465"/>
    </location>
</feature>
<feature type="coiled-coil region" evidence="1">
    <location>
        <begin position="169"/>
        <end position="196"/>
    </location>
</feature>
<accession>A0A5N6Q870</accession>
<feature type="region of interest" description="Disordered" evidence="2">
    <location>
        <begin position="1"/>
        <end position="20"/>
    </location>
</feature>
<dbReference type="InterPro" id="IPR043424">
    <property type="entry name" value="BLT-like"/>
</dbReference>
<keyword evidence="1" id="KW-0175">Coiled coil</keyword>
<dbReference type="PANTHER" id="PTHR31071">
    <property type="entry name" value="GB|AAF24581.1"/>
    <property type="match status" value="1"/>
</dbReference>
<evidence type="ECO:0000256" key="2">
    <source>
        <dbReference type="SAM" id="MobiDB-lite"/>
    </source>
</evidence>
<evidence type="ECO:0000313" key="4">
    <source>
        <dbReference type="Proteomes" id="UP000327013"/>
    </source>
</evidence>